<dbReference type="EMBL" id="JAAALK010000282">
    <property type="protein sequence ID" value="KAG8077531.1"/>
    <property type="molecule type" value="Genomic_DNA"/>
</dbReference>
<dbReference type="AlphaFoldDB" id="A0A8J5SJ84"/>
<sequence length="109" mass="11680">MSECLRWGGLGAADALPTTAAEQLEQPAAEQLERIRKEGKLCSGEKTLGFAVFLKHGQNAWVSNRNPERENSLEIHASFGCGLELVPVAEAAILGQNPMRLLDSGAVHA</sequence>
<name>A0A8J5SJ84_ZIZPA</name>
<comment type="caution">
    <text evidence="1">The sequence shown here is derived from an EMBL/GenBank/DDBJ whole genome shotgun (WGS) entry which is preliminary data.</text>
</comment>
<proteinExistence type="predicted"/>
<organism evidence="1 2">
    <name type="scientific">Zizania palustris</name>
    <name type="common">Northern wild rice</name>
    <dbReference type="NCBI Taxonomy" id="103762"/>
    <lineage>
        <taxon>Eukaryota</taxon>
        <taxon>Viridiplantae</taxon>
        <taxon>Streptophyta</taxon>
        <taxon>Embryophyta</taxon>
        <taxon>Tracheophyta</taxon>
        <taxon>Spermatophyta</taxon>
        <taxon>Magnoliopsida</taxon>
        <taxon>Liliopsida</taxon>
        <taxon>Poales</taxon>
        <taxon>Poaceae</taxon>
        <taxon>BOP clade</taxon>
        <taxon>Oryzoideae</taxon>
        <taxon>Oryzeae</taxon>
        <taxon>Zizaniinae</taxon>
        <taxon>Zizania</taxon>
    </lineage>
</organism>
<evidence type="ECO:0000313" key="1">
    <source>
        <dbReference type="EMBL" id="KAG8077531.1"/>
    </source>
</evidence>
<keyword evidence="2" id="KW-1185">Reference proteome</keyword>
<reference evidence="1" key="1">
    <citation type="journal article" date="2021" name="bioRxiv">
        <title>Whole Genome Assembly and Annotation of Northern Wild Rice, Zizania palustris L., Supports a Whole Genome Duplication in the Zizania Genus.</title>
        <authorList>
            <person name="Haas M."/>
            <person name="Kono T."/>
            <person name="Macchietto M."/>
            <person name="Millas R."/>
            <person name="McGilp L."/>
            <person name="Shao M."/>
            <person name="Duquette J."/>
            <person name="Hirsch C.N."/>
            <person name="Kimball J."/>
        </authorList>
    </citation>
    <scope>NUCLEOTIDE SEQUENCE</scope>
    <source>
        <tissue evidence="1">Fresh leaf tissue</tissue>
    </source>
</reference>
<accession>A0A8J5SJ84</accession>
<evidence type="ECO:0000313" key="2">
    <source>
        <dbReference type="Proteomes" id="UP000729402"/>
    </source>
</evidence>
<gene>
    <name evidence="1" type="ORF">GUJ93_ZPchr0007g3989</name>
</gene>
<reference evidence="1" key="2">
    <citation type="submission" date="2021-02" db="EMBL/GenBank/DDBJ databases">
        <authorList>
            <person name="Kimball J.A."/>
            <person name="Haas M.W."/>
            <person name="Macchietto M."/>
            <person name="Kono T."/>
            <person name="Duquette J."/>
            <person name="Shao M."/>
        </authorList>
    </citation>
    <scope>NUCLEOTIDE SEQUENCE</scope>
    <source>
        <tissue evidence="1">Fresh leaf tissue</tissue>
    </source>
</reference>
<dbReference type="Proteomes" id="UP000729402">
    <property type="component" value="Unassembled WGS sequence"/>
</dbReference>
<protein>
    <submittedName>
        <fullName evidence="1">Uncharacterized protein</fullName>
    </submittedName>
</protein>